<dbReference type="RefSeq" id="XP_001802266.1">
    <property type="nucleotide sequence ID" value="XM_001802214.1"/>
</dbReference>
<dbReference type="InParanoid" id="Q0U880"/>
<dbReference type="GeneID" id="5979176"/>
<evidence type="ECO:0000313" key="4">
    <source>
        <dbReference type="Proteomes" id="UP000001055"/>
    </source>
</evidence>
<feature type="chain" id="PRO_5004177585" description="Secreted protein" evidence="2">
    <location>
        <begin position="23"/>
        <end position="72"/>
    </location>
</feature>
<name>Q0U880_PHANO</name>
<accession>Q0U880</accession>
<evidence type="ECO:0000313" key="3">
    <source>
        <dbReference type="EMBL" id="EAT80446.1"/>
    </source>
</evidence>
<feature type="region of interest" description="Disordered" evidence="1">
    <location>
        <begin position="47"/>
        <end position="72"/>
    </location>
</feature>
<dbReference type="EMBL" id="CH445345">
    <property type="protein sequence ID" value="EAT80446.1"/>
    <property type="molecule type" value="Genomic_DNA"/>
</dbReference>
<protein>
    <recommendedName>
        <fullName evidence="5">Secreted protein</fullName>
    </recommendedName>
</protein>
<dbReference type="HOGENOM" id="CLU_2723035_0_0_1"/>
<evidence type="ECO:0000256" key="1">
    <source>
        <dbReference type="SAM" id="MobiDB-lite"/>
    </source>
</evidence>
<reference evidence="4" key="1">
    <citation type="journal article" date="2007" name="Plant Cell">
        <title>Dothideomycete-plant interactions illuminated by genome sequencing and EST analysis of the wheat pathogen Stagonospora nodorum.</title>
        <authorList>
            <person name="Hane J.K."/>
            <person name="Lowe R.G."/>
            <person name="Solomon P.S."/>
            <person name="Tan K.C."/>
            <person name="Schoch C.L."/>
            <person name="Spatafora J.W."/>
            <person name="Crous P.W."/>
            <person name="Kodira C."/>
            <person name="Birren B.W."/>
            <person name="Galagan J.E."/>
            <person name="Torriani S.F."/>
            <person name="McDonald B.A."/>
            <person name="Oliver R.P."/>
        </authorList>
    </citation>
    <scope>NUCLEOTIDE SEQUENCE [LARGE SCALE GENOMIC DNA]</scope>
    <source>
        <strain evidence="4">SN15 / ATCC MYA-4574 / FGSC 10173</strain>
    </source>
</reference>
<dbReference type="AlphaFoldDB" id="Q0U880"/>
<feature type="signal peptide" evidence="2">
    <location>
        <begin position="1"/>
        <end position="22"/>
    </location>
</feature>
<evidence type="ECO:0008006" key="5">
    <source>
        <dbReference type="Google" id="ProtNLM"/>
    </source>
</evidence>
<sequence>MHRVSCTLLLMLLLRVVGLSSATHLSPIRFTTGPSLCKRKALLASVGQPRGPPHAAPPAAGFSALEHSSHFR</sequence>
<gene>
    <name evidence="3" type="ORF">SNOG_12034</name>
</gene>
<dbReference type="KEGG" id="pno:SNOG_12034"/>
<evidence type="ECO:0000256" key="2">
    <source>
        <dbReference type="SAM" id="SignalP"/>
    </source>
</evidence>
<proteinExistence type="predicted"/>
<organism evidence="3 4">
    <name type="scientific">Phaeosphaeria nodorum (strain SN15 / ATCC MYA-4574 / FGSC 10173)</name>
    <name type="common">Glume blotch fungus</name>
    <name type="synonym">Parastagonospora nodorum</name>
    <dbReference type="NCBI Taxonomy" id="321614"/>
    <lineage>
        <taxon>Eukaryota</taxon>
        <taxon>Fungi</taxon>
        <taxon>Dikarya</taxon>
        <taxon>Ascomycota</taxon>
        <taxon>Pezizomycotina</taxon>
        <taxon>Dothideomycetes</taxon>
        <taxon>Pleosporomycetidae</taxon>
        <taxon>Pleosporales</taxon>
        <taxon>Pleosporineae</taxon>
        <taxon>Phaeosphaeriaceae</taxon>
        <taxon>Parastagonospora</taxon>
    </lineage>
</organism>
<dbReference type="Proteomes" id="UP000001055">
    <property type="component" value="Unassembled WGS sequence"/>
</dbReference>
<keyword evidence="2" id="KW-0732">Signal</keyword>